<dbReference type="EMBL" id="DF968228">
    <property type="protein sequence ID" value="GAP47145.1"/>
    <property type="molecule type" value="Genomic_DNA"/>
</dbReference>
<feature type="domain" description="Transposase IS4-like" evidence="2">
    <location>
        <begin position="3"/>
        <end position="126"/>
    </location>
</feature>
<organism evidence="3 4">
    <name type="scientific">Streptomyces azureus</name>
    <dbReference type="NCBI Taxonomy" id="146537"/>
    <lineage>
        <taxon>Bacteria</taxon>
        <taxon>Bacillati</taxon>
        <taxon>Actinomycetota</taxon>
        <taxon>Actinomycetes</taxon>
        <taxon>Kitasatosporales</taxon>
        <taxon>Streptomycetaceae</taxon>
        <taxon>Streptomyces</taxon>
    </lineage>
</organism>
<name>A0A0K8PGX2_STRAJ</name>
<keyword evidence="4" id="KW-1185">Reference proteome</keyword>
<dbReference type="GO" id="GO:0006313">
    <property type="term" value="P:DNA transposition"/>
    <property type="evidence" value="ECO:0007669"/>
    <property type="project" value="InterPro"/>
</dbReference>
<dbReference type="Pfam" id="PF01609">
    <property type="entry name" value="DDE_Tnp_1"/>
    <property type="match status" value="1"/>
</dbReference>
<sequence length="133" mass="15377">MITERTGLPLSIGISAANTHDSQGFEPLVRGIPPIRSRRGPRRRRPAKLHGDKGYDYDHLRCWLRSRNITPRIARKGIESSQRLGRHRWTVERTVAWLAGCRRLHRRYERKAEHFLAFAGIAAALICYRRLAA</sequence>
<feature type="compositionally biased region" description="Basic residues" evidence="1">
    <location>
        <begin position="36"/>
        <end position="48"/>
    </location>
</feature>
<dbReference type="GO" id="GO:0004803">
    <property type="term" value="F:transposase activity"/>
    <property type="evidence" value="ECO:0007669"/>
    <property type="project" value="InterPro"/>
</dbReference>
<dbReference type="AlphaFoldDB" id="A0A0K8PGX2"/>
<evidence type="ECO:0000259" key="2">
    <source>
        <dbReference type="Pfam" id="PF01609"/>
    </source>
</evidence>
<dbReference type="NCBIfam" id="NF033580">
    <property type="entry name" value="transpos_IS5_3"/>
    <property type="match status" value="1"/>
</dbReference>
<dbReference type="InterPro" id="IPR002559">
    <property type="entry name" value="Transposase_11"/>
</dbReference>
<dbReference type="PANTHER" id="PTHR30007">
    <property type="entry name" value="PHP DOMAIN PROTEIN"/>
    <property type="match status" value="1"/>
</dbReference>
<dbReference type="Proteomes" id="UP000053859">
    <property type="component" value="Unassembled WGS sequence"/>
</dbReference>
<evidence type="ECO:0000256" key="1">
    <source>
        <dbReference type="SAM" id="MobiDB-lite"/>
    </source>
</evidence>
<accession>A0A0K8PGX2</accession>
<feature type="region of interest" description="Disordered" evidence="1">
    <location>
        <begin position="23"/>
        <end position="51"/>
    </location>
</feature>
<dbReference type="PATRIC" id="fig|146537.3.peg.1990"/>
<protein>
    <submittedName>
        <fullName evidence="3">IS transposase</fullName>
    </submittedName>
</protein>
<proteinExistence type="predicted"/>
<gene>
    <name evidence="3" type="ORF">SAZU_1882</name>
</gene>
<dbReference type="PANTHER" id="PTHR30007:SF1">
    <property type="entry name" value="BLR1914 PROTEIN"/>
    <property type="match status" value="1"/>
</dbReference>
<dbReference type="GO" id="GO:0003677">
    <property type="term" value="F:DNA binding"/>
    <property type="evidence" value="ECO:0007669"/>
    <property type="project" value="InterPro"/>
</dbReference>
<evidence type="ECO:0000313" key="4">
    <source>
        <dbReference type="Proteomes" id="UP000053859"/>
    </source>
</evidence>
<reference evidence="3" key="1">
    <citation type="journal article" date="2015" name="Genome Announc.">
        <title>Draft Genome Sequence of Thiostrepton-Producing Streptomyces azureus ATCC 14921.</title>
        <authorList>
            <person name="Sakihara K."/>
            <person name="Maeda J."/>
            <person name="Tashiro K."/>
            <person name="Fujino Y."/>
            <person name="Kuhara S."/>
            <person name="Ohshima T."/>
            <person name="Ogata S."/>
            <person name="Doi K."/>
        </authorList>
    </citation>
    <scope>NUCLEOTIDE SEQUENCE [LARGE SCALE GENOMIC DNA]</scope>
    <source>
        <strain evidence="3">ATCC14921</strain>
    </source>
</reference>
<evidence type="ECO:0000313" key="3">
    <source>
        <dbReference type="EMBL" id="GAP47145.1"/>
    </source>
</evidence>